<organism evidence="1 2">
    <name type="scientific">Gordonia hirsuta DSM 44140 = NBRC 16056</name>
    <dbReference type="NCBI Taxonomy" id="1121927"/>
    <lineage>
        <taxon>Bacteria</taxon>
        <taxon>Bacillati</taxon>
        <taxon>Actinomycetota</taxon>
        <taxon>Actinomycetes</taxon>
        <taxon>Mycobacteriales</taxon>
        <taxon>Gordoniaceae</taxon>
        <taxon>Gordonia</taxon>
    </lineage>
</organism>
<dbReference type="EMBL" id="BANT01000012">
    <property type="protein sequence ID" value="GAC56746.1"/>
    <property type="molecule type" value="Genomic_DNA"/>
</dbReference>
<comment type="caution">
    <text evidence="1">The sequence shown here is derived from an EMBL/GenBank/DDBJ whole genome shotgun (WGS) entry which is preliminary data.</text>
</comment>
<dbReference type="Gene3D" id="1.20.120.450">
    <property type="entry name" value="dinb family like domain"/>
    <property type="match status" value="1"/>
</dbReference>
<dbReference type="Proteomes" id="UP000053405">
    <property type="component" value="Unassembled WGS sequence"/>
</dbReference>
<dbReference type="InterPro" id="IPR034660">
    <property type="entry name" value="DinB/YfiT-like"/>
</dbReference>
<dbReference type="AlphaFoldDB" id="L7L7K7"/>
<dbReference type="SUPFAM" id="SSF109854">
    <property type="entry name" value="DinB/YfiT-like putative metalloenzymes"/>
    <property type="match status" value="1"/>
</dbReference>
<gene>
    <name evidence="1" type="ORF">GOHSU_12_01360</name>
</gene>
<keyword evidence="2" id="KW-1185">Reference proteome</keyword>
<dbReference type="Pfam" id="PF04978">
    <property type="entry name" value="MST"/>
    <property type="match status" value="1"/>
</dbReference>
<protein>
    <recommendedName>
        <fullName evidence="3">DinB-like domain-containing protein</fullName>
    </recommendedName>
</protein>
<sequence>MPADPARPAEAPMPADPAAAREAWQRACLEVAAETLDTITAVLDDCDDRTVNATPLPGTVNSVFALVTHLDGVIADWGGNLVAGEDIARDRAAEFTAAGTLAQARELVDRMRDRLPRYVHLALTEGIADRRAISSTRSGAASSTPEFVVAHLLRELTQHTGQLQVCRDLVAAR</sequence>
<dbReference type="eggNOG" id="ENOG50331UR">
    <property type="taxonomic scope" value="Bacteria"/>
</dbReference>
<dbReference type="RefSeq" id="WP_005937536.1">
    <property type="nucleotide sequence ID" value="NZ_ATVK01000045.1"/>
</dbReference>
<evidence type="ECO:0000313" key="1">
    <source>
        <dbReference type="EMBL" id="GAC56746.1"/>
    </source>
</evidence>
<dbReference type="InterPro" id="IPR007061">
    <property type="entry name" value="MST-like"/>
</dbReference>
<reference evidence="1 2" key="1">
    <citation type="submission" date="2012-12" db="EMBL/GenBank/DDBJ databases">
        <title>Whole genome shotgun sequence of Gordonia hirsuta NBRC 16056.</title>
        <authorList>
            <person name="Isaki-Nakamura S."/>
            <person name="Hosoyama A."/>
            <person name="Tsuchikane K."/>
            <person name="Katsumata H."/>
            <person name="Baba S."/>
            <person name="Yamazaki S."/>
            <person name="Fujita N."/>
        </authorList>
    </citation>
    <scope>NUCLEOTIDE SEQUENCE [LARGE SCALE GENOMIC DNA]</scope>
    <source>
        <strain evidence="1 2">NBRC 16056</strain>
    </source>
</reference>
<name>L7L7K7_9ACTN</name>
<evidence type="ECO:0008006" key="3">
    <source>
        <dbReference type="Google" id="ProtNLM"/>
    </source>
</evidence>
<proteinExistence type="predicted"/>
<dbReference type="STRING" id="1121927.GOHSU_12_01360"/>
<evidence type="ECO:0000313" key="2">
    <source>
        <dbReference type="Proteomes" id="UP000053405"/>
    </source>
</evidence>
<accession>L7L7K7</accession>